<evidence type="ECO:0000313" key="2">
    <source>
        <dbReference type="EMBL" id="MSS20050.1"/>
    </source>
</evidence>
<sequence length="327" mass="36994">MVIEVFMKTKSIWEPILYGAIAGIVPCLFQRIPILIFLYLFIPILWVDLGRREGFKKTIWPTVIAPIVMIATRNPVMIFTCTLYLALAGIGLSWMYEKEMGEKHRMIFAYAAIFFSIIGGMVIYQVVHHTAFIAVLAKGIEAYAKNITAAYQNTDIFTKSQIAQVQAAANTLTDQTKQALPSFFLILPFFAAWILVIACDKTVSRTRPAAQPLKPISHWMMTKPLRNFLLILLIVLLIAQFTVGAGNIYITTLNNLVDLGFSMMGLSFLYWVFNRRLPKESMGRKILICVVLLIIPSSAMFLSLIGIVDVYTNMRLIIVLRDSGRRR</sequence>
<keyword evidence="1" id="KW-0812">Transmembrane</keyword>
<accession>A0A7X2TAG2</accession>
<dbReference type="PANTHER" id="PTHR41324">
    <property type="entry name" value="MEMBRANE PROTEIN-RELATED"/>
    <property type="match status" value="1"/>
</dbReference>
<feature type="transmembrane region" description="Helical" evidence="1">
    <location>
        <begin position="107"/>
        <end position="127"/>
    </location>
</feature>
<feature type="transmembrane region" description="Helical" evidence="1">
    <location>
        <begin position="16"/>
        <end position="42"/>
    </location>
</feature>
<dbReference type="AlphaFoldDB" id="A0A7X2TAG2"/>
<feature type="transmembrane region" description="Helical" evidence="1">
    <location>
        <begin position="77"/>
        <end position="95"/>
    </location>
</feature>
<dbReference type="EMBL" id="VUMO01000007">
    <property type="protein sequence ID" value="MSS20050.1"/>
    <property type="molecule type" value="Genomic_DNA"/>
</dbReference>
<evidence type="ECO:0000313" key="3">
    <source>
        <dbReference type="Proteomes" id="UP000461754"/>
    </source>
</evidence>
<reference evidence="2 3" key="1">
    <citation type="submission" date="2019-08" db="EMBL/GenBank/DDBJ databases">
        <title>In-depth cultivation of the pig gut microbiome towards novel bacterial diversity and tailored functional studies.</title>
        <authorList>
            <person name="Wylensek D."/>
            <person name="Hitch T.C.A."/>
            <person name="Clavel T."/>
        </authorList>
    </citation>
    <scope>NUCLEOTIDE SEQUENCE [LARGE SCALE GENOMIC DNA]</scope>
    <source>
        <strain evidence="2 3">RF-744-FAT-4</strain>
    </source>
</reference>
<dbReference type="InterPro" id="IPR018710">
    <property type="entry name" value="DUF2232"/>
</dbReference>
<keyword evidence="1" id="KW-1133">Transmembrane helix</keyword>
<keyword evidence="3" id="KW-1185">Reference proteome</keyword>
<feature type="transmembrane region" description="Helical" evidence="1">
    <location>
        <begin position="286"/>
        <end position="308"/>
    </location>
</feature>
<keyword evidence="1" id="KW-0472">Membrane</keyword>
<organism evidence="2 3">
    <name type="scientific">Pseudoramibacter porci</name>
    <dbReference type="NCBI Taxonomy" id="2606631"/>
    <lineage>
        <taxon>Bacteria</taxon>
        <taxon>Bacillati</taxon>
        <taxon>Bacillota</taxon>
        <taxon>Clostridia</taxon>
        <taxon>Eubacteriales</taxon>
        <taxon>Eubacteriaceae</taxon>
        <taxon>Pseudoramibacter</taxon>
    </lineage>
</organism>
<protein>
    <submittedName>
        <fullName evidence="2">DUF2232 domain-containing protein</fullName>
    </submittedName>
</protein>
<evidence type="ECO:0000256" key="1">
    <source>
        <dbReference type="SAM" id="Phobius"/>
    </source>
</evidence>
<name>A0A7X2TAG2_9FIRM</name>
<dbReference type="PANTHER" id="PTHR41324:SF1">
    <property type="entry name" value="DUF2232 DOMAIN-CONTAINING PROTEIN"/>
    <property type="match status" value="1"/>
</dbReference>
<comment type="caution">
    <text evidence="2">The sequence shown here is derived from an EMBL/GenBank/DDBJ whole genome shotgun (WGS) entry which is preliminary data.</text>
</comment>
<dbReference type="Pfam" id="PF09991">
    <property type="entry name" value="DUF2232"/>
    <property type="match status" value="1"/>
</dbReference>
<proteinExistence type="predicted"/>
<dbReference type="Proteomes" id="UP000461754">
    <property type="component" value="Unassembled WGS sequence"/>
</dbReference>
<feature type="transmembrane region" description="Helical" evidence="1">
    <location>
        <begin position="256"/>
        <end position="274"/>
    </location>
</feature>
<gene>
    <name evidence="2" type="ORF">FYJ52_06525</name>
</gene>
<feature type="transmembrane region" description="Helical" evidence="1">
    <location>
        <begin position="179"/>
        <end position="199"/>
    </location>
</feature>
<feature type="transmembrane region" description="Helical" evidence="1">
    <location>
        <begin position="228"/>
        <end position="250"/>
    </location>
</feature>